<feature type="region of interest" description="Disordered" evidence="1">
    <location>
        <begin position="405"/>
        <end position="484"/>
    </location>
</feature>
<dbReference type="Pfam" id="PF00583">
    <property type="entry name" value="Acetyltransf_1"/>
    <property type="match status" value="1"/>
</dbReference>
<keyword evidence="4" id="KW-1185">Reference proteome</keyword>
<dbReference type="EMBL" id="BAAAQQ010000007">
    <property type="protein sequence ID" value="GAA2121589.1"/>
    <property type="molecule type" value="Genomic_DNA"/>
</dbReference>
<evidence type="ECO:0000259" key="2">
    <source>
        <dbReference type="PROSITE" id="PS51186"/>
    </source>
</evidence>
<dbReference type="InterPro" id="IPR016102">
    <property type="entry name" value="Succinyl-CoA_synth-like"/>
</dbReference>
<feature type="compositionally biased region" description="Low complexity" evidence="1">
    <location>
        <begin position="448"/>
        <end position="458"/>
    </location>
</feature>
<accession>A0ABN2Y3J7</accession>
<dbReference type="SUPFAM" id="SSF52210">
    <property type="entry name" value="Succinyl-CoA synthetase domains"/>
    <property type="match status" value="1"/>
</dbReference>
<proteinExistence type="predicted"/>
<dbReference type="PANTHER" id="PTHR42793">
    <property type="entry name" value="COA BINDING DOMAIN CONTAINING PROTEIN"/>
    <property type="match status" value="1"/>
</dbReference>
<dbReference type="Pfam" id="PF13607">
    <property type="entry name" value="Succ_CoA_lig"/>
    <property type="match status" value="1"/>
</dbReference>
<feature type="domain" description="N-acetyltransferase" evidence="2">
    <location>
        <begin position="28"/>
        <end position="183"/>
    </location>
</feature>
<feature type="compositionally biased region" description="Low complexity" evidence="1">
    <location>
        <begin position="414"/>
        <end position="424"/>
    </location>
</feature>
<dbReference type="PROSITE" id="PS51186">
    <property type="entry name" value="GNAT"/>
    <property type="match status" value="1"/>
</dbReference>
<feature type="compositionally biased region" description="Low complexity" evidence="1">
    <location>
        <begin position="496"/>
        <end position="508"/>
    </location>
</feature>
<organism evidence="3 4">
    <name type="scientific">Nocardioides bigeumensis</name>
    <dbReference type="NCBI Taxonomy" id="433657"/>
    <lineage>
        <taxon>Bacteria</taxon>
        <taxon>Bacillati</taxon>
        <taxon>Actinomycetota</taxon>
        <taxon>Actinomycetes</taxon>
        <taxon>Propionibacteriales</taxon>
        <taxon>Nocardioidaceae</taxon>
        <taxon>Nocardioides</taxon>
    </lineage>
</organism>
<name>A0ABN2Y3J7_9ACTN</name>
<dbReference type="InterPro" id="IPR016181">
    <property type="entry name" value="Acyl_CoA_acyltransferase"/>
</dbReference>
<evidence type="ECO:0000256" key="1">
    <source>
        <dbReference type="SAM" id="MobiDB-lite"/>
    </source>
</evidence>
<dbReference type="Gene3D" id="3.40.50.261">
    <property type="entry name" value="Succinyl-CoA synthetase domains"/>
    <property type="match status" value="1"/>
</dbReference>
<dbReference type="SMART" id="SM00881">
    <property type="entry name" value="CoA_binding"/>
    <property type="match status" value="1"/>
</dbReference>
<reference evidence="3 4" key="1">
    <citation type="journal article" date="2019" name="Int. J. Syst. Evol. Microbiol.">
        <title>The Global Catalogue of Microorganisms (GCM) 10K type strain sequencing project: providing services to taxonomists for standard genome sequencing and annotation.</title>
        <authorList>
            <consortium name="The Broad Institute Genomics Platform"/>
            <consortium name="The Broad Institute Genome Sequencing Center for Infectious Disease"/>
            <person name="Wu L."/>
            <person name="Ma J."/>
        </authorList>
    </citation>
    <scope>NUCLEOTIDE SEQUENCE [LARGE SCALE GENOMIC DNA]</scope>
    <source>
        <strain evidence="3 4">JCM 16021</strain>
    </source>
</reference>
<dbReference type="Proteomes" id="UP001500575">
    <property type="component" value="Unassembled WGS sequence"/>
</dbReference>
<dbReference type="Pfam" id="PF13380">
    <property type="entry name" value="CoA_binding_2"/>
    <property type="match status" value="1"/>
</dbReference>
<dbReference type="InterPro" id="IPR000182">
    <property type="entry name" value="GNAT_dom"/>
</dbReference>
<dbReference type="InterPro" id="IPR003781">
    <property type="entry name" value="CoA-bd"/>
</dbReference>
<evidence type="ECO:0000313" key="4">
    <source>
        <dbReference type="Proteomes" id="UP001500575"/>
    </source>
</evidence>
<feature type="region of interest" description="Disordered" evidence="1">
    <location>
        <begin position="496"/>
        <end position="518"/>
    </location>
</feature>
<protein>
    <recommendedName>
        <fullName evidence="2">N-acetyltransferase domain-containing protein</fullName>
    </recommendedName>
</protein>
<dbReference type="InterPro" id="IPR032875">
    <property type="entry name" value="Succ_CoA_lig_flav_dom"/>
</dbReference>
<gene>
    <name evidence="3" type="ORF">GCM10009843_16000</name>
</gene>
<dbReference type="InterPro" id="IPR036291">
    <property type="entry name" value="NAD(P)-bd_dom_sf"/>
</dbReference>
<dbReference type="SUPFAM" id="SSF51735">
    <property type="entry name" value="NAD(P)-binding Rossmann-fold domains"/>
    <property type="match status" value="1"/>
</dbReference>
<dbReference type="PANTHER" id="PTHR42793:SF1">
    <property type="entry name" value="PEPTIDYL-LYSINE N-ACETYLTRANSFERASE PATZ"/>
    <property type="match status" value="1"/>
</dbReference>
<dbReference type="Gene3D" id="3.40.630.30">
    <property type="match status" value="1"/>
</dbReference>
<sequence length="533" mass="55348">MVVTPVHEATGLRGAGGADVLLADGRIAVVRRLRADDGDGVHALHDRVSDESLRLRFFAAGARSAAHRYVDHVLAQPDQLTLVAEIGGRIVGLATSELVDLDTSEIAFLVADEMQGSGLGTLLLEHLAAAARDKGVRHFTADVLLENRKMLRVLDDAGFDVRRRIDHGEVIVDIDTGMTAALQTAVDDREAYAEAASLRPLLRPASVAIAGVRADGTGVGAAILRAVLEGGYHGAVTVIHPRARSLQGVPAVHSISELDGGAVDLLVLALPAAGCVDLLEQGTGRVGAAVAISSGFGELGGDGVQLQGRLALAARRSGIRLVGPNCLGVICNDPQVSLNATFSRAMPPPGGLAVASQSGAVGIVLMDLARRLDLGVSCFVSLGNKADVSGNDLLAAWRSRVQGGSPTALRQSCSPPARSPSPASWQATWTRPSPLRLAAATPSPSRPPTRSRSTGRSRVWCAPASGRPRSWPTCSAPGRRGRGPSLSWCNRCARAPRSPSASCATRSSGPSSWWEPAASTSMCGTTAPGCCRR</sequence>
<dbReference type="SUPFAM" id="SSF55729">
    <property type="entry name" value="Acyl-CoA N-acyltransferases (Nat)"/>
    <property type="match status" value="1"/>
</dbReference>
<dbReference type="Gene3D" id="3.40.50.720">
    <property type="entry name" value="NAD(P)-binding Rossmann-like Domain"/>
    <property type="match status" value="1"/>
</dbReference>
<comment type="caution">
    <text evidence="3">The sequence shown here is derived from an EMBL/GenBank/DDBJ whole genome shotgun (WGS) entry which is preliminary data.</text>
</comment>
<evidence type="ECO:0000313" key="3">
    <source>
        <dbReference type="EMBL" id="GAA2121589.1"/>
    </source>
</evidence>